<evidence type="ECO:0000256" key="1">
    <source>
        <dbReference type="ARBA" id="ARBA00004370"/>
    </source>
</evidence>
<accession>A0A9D3SVW1</accession>
<dbReference type="GO" id="GO:0005911">
    <property type="term" value="C:cell-cell junction"/>
    <property type="evidence" value="ECO:0007669"/>
    <property type="project" value="TreeGrafter"/>
</dbReference>
<gene>
    <name evidence="5" type="ORF">MATL_G00242980</name>
</gene>
<evidence type="ECO:0000256" key="3">
    <source>
        <dbReference type="ARBA" id="ARBA00023136"/>
    </source>
</evidence>
<dbReference type="Gene3D" id="2.60.40.10">
    <property type="entry name" value="Immunoglobulins"/>
    <property type="match status" value="2"/>
</dbReference>
<keyword evidence="4" id="KW-0325">Glycoprotein</keyword>
<dbReference type="AlphaFoldDB" id="A0A9D3SVW1"/>
<keyword evidence="2" id="KW-0732">Signal</keyword>
<comment type="caution">
    <text evidence="5">The sequence shown here is derived from an EMBL/GenBank/DDBJ whole genome shotgun (WGS) entry which is preliminary data.</text>
</comment>
<evidence type="ECO:0000313" key="5">
    <source>
        <dbReference type="EMBL" id="KAG7457108.1"/>
    </source>
</evidence>
<dbReference type="InterPro" id="IPR013783">
    <property type="entry name" value="Ig-like_fold"/>
</dbReference>
<dbReference type="Proteomes" id="UP001046870">
    <property type="component" value="Chromosome 22"/>
</dbReference>
<evidence type="ECO:0000256" key="2">
    <source>
        <dbReference type="ARBA" id="ARBA00022729"/>
    </source>
</evidence>
<dbReference type="PANTHER" id="PTHR12080">
    <property type="entry name" value="SIGNALING LYMPHOCYTIC ACTIVATION MOLECULE"/>
    <property type="match status" value="1"/>
</dbReference>
<organism evidence="5 6">
    <name type="scientific">Megalops atlanticus</name>
    <name type="common">Tarpon</name>
    <name type="synonym">Clupea gigantea</name>
    <dbReference type="NCBI Taxonomy" id="7932"/>
    <lineage>
        <taxon>Eukaryota</taxon>
        <taxon>Metazoa</taxon>
        <taxon>Chordata</taxon>
        <taxon>Craniata</taxon>
        <taxon>Vertebrata</taxon>
        <taxon>Euteleostomi</taxon>
        <taxon>Actinopterygii</taxon>
        <taxon>Neopterygii</taxon>
        <taxon>Teleostei</taxon>
        <taxon>Elopiformes</taxon>
        <taxon>Megalopidae</taxon>
        <taxon>Megalops</taxon>
    </lineage>
</organism>
<name>A0A9D3SVW1_MEGAT</name>
<dbReference type="InterPro" id="IPR015631">
    <property type="entry name" value="CD2/SLAM_rcpt"/>
</dbReference>
<reference evidence="5" key="1">
    <citation type="submission" date="2021-01" db="EMBL/GenBank/DDBJ databases">
        <authorList>
            <person name="Zahm M."/>
            <person name="Roques C."/>
            <person name="Cabau C."/>
            <person name="Klopp C."/>
            <person name="Donnadieu C."/>
            <person name="Jouanno E."/>
            <person name="Lampietro C."/>
            <person name="Louis A."/>
            <person name="Herpin A."/>
            <person name="Echchiki A."/>
            <person name="Berthelot C."/>
            <person name="Parey E."/>
            <person name="Roest-Crollius H."/>
            <person name="Braasch I."/>
            <person name="Postlethwait J."/>
            <person name="Bobe J."/>
            <person name="Montfort J."/>
            <person name="Bouchez O."/>
            <person name="Begum T."/>
            <person name="Mejri S."/>
            <person name="Adams A."/>
            <person name="Chen W.-J."/>
            <person name="Guiguen Y."/>
        </authorList>
    </citation>
    <scope>NUCLEOTIDE SEQUENCE</scope>
    <source>
        <strain evidence="5">YG-15Mar2019-1</strain>
        <tissue evidence="5">Brain</tissue>
    </source>
</reference>
<sequence length="221" mass="24524">MEHRMALLQNKQSGNHFRCFVILMFPFTTGFLCGGSEGLAVAAAGSITNVTVGESVLFPVLSDGGHSYIVDLIFRSMSLFTWYPETKYCHFHNQYKDRISICDNGSICLNTVRLSDSGLYQTKIVYSSGDLKPPKHSDFHLQVFEPVSRPTITAECLGNISLRCSSSQGSKVTYSWETLPPCGNDSCVQLGQTIEINSFLRLRYHTLAQPRTLSAEPPVTL</sequence>
<dbReference type="InterPro" id="IPR036179">
    <property type="entry name" value="Ig-like_dom_sf"/>
</dbReference>
<comment type="subcellular location">
    <subcellularLocation>
        <location evidence="1">Membrane</location>
    </subcellularLocation>
</comment>
<keyword evidence="6" id="KW-1185">Reference proteome</keyword>
<keyword evidence="3" id="KW-0472">Membrane</keyword>
<evidence type="ECO:0000313" key="6">
    <source>
        <dbReference type="Proteomes" id="UP001046870"/>
    </source>
</evidence>
<dbReference type="OrthoDB" id="8963224at2759"/>
<protein>
    <submittedName>
        <fullName evidence="5">Uncharacterized protein</fullName>
    </submittedName>
</protein>
<dbReference type="SUPFAM" id="SSF48726">
    <property type="entry name" value="Immunoglobulin"/>
    <property type="match status" value="1"/>
</dbReference>
<dbReference type="PANTHER" id="PTHR12080:SF59">
    <property type="entry name" value="HEPATIC AND GLIAL CELL ADHESION MOLECULE"/>
    <property type="match status" value="1"/>
</dbReference>
<evidence type="ECO:0000256" key="4">
    <source>
        <dbReference type="ARBA" id="ARBA00023180"/>
    </source>
</evidence>
<dbReference type="GO" id="GO:0016020">
    <property type="term" value="C:membrane"/>
    <property type="evidence" value="ECO:0007669"/>
    <property type="project" value="UniProtKB-SubCell"/>
</dbReference>
<proteinExistence type="predicted"/>
<dbReference type="EMBL" id="JAFDVH010000022">
    <property type="protein sequence ID" value="KAG7457108.1"/>
    <property type="molecule type" value="Genomic_DNA"/>
</dbReference>